<feature type="domain" description="BTB" evidence="2">
    <location>
        <begin position="32"/>
        <end position="90"/>
    </location>
</feature>
<dbReference type="SMART" id="SM00225">
    <property type="entry name" value="BTB"/>
    <property type="match status" value="1"/>
</dbReference>
<dbReference type="KEGG" id="crq:GCK72_026129"/>
<dbReference type="CTD" id="9813744"/>
<dbReference type="RefSeq" id="XP_003101986.2">
    <property type="nucleotide sequence ID" value="XM_003101938.2"/>
</dbReference>
<dbReference type="PANTHER" id="PTHR22743:SF165">
    <property type="entry name" value="BTB AND MATH DOMAIN CONTAINING-RELATED"/>
    <property type="match status" value="1"/>
</dbReference>
<dbReference type="EMBL" id="WUAV01000006">
    <property type="protein sequence ID" value="KAF1749661.1"/>
    <property type="molecule type" value="Genomic_DNA"/>
</dbReference>
<name>A0A6A5G4L1_CAERE</name>
<protein>
    <recommendedName>
        <fullName evidence="2">BTB domain-containing protein</fullName>
    </recommendedName>
</protein>
<dbReference type="InterPro" id="IPR000210">
    <property type="entry name" value="BTB/POZ_dom"/>
</dbReference>
<organism evidence="3 4">
    <name type="scientific">Caenorhabditis remanei</name>
    <name type="common">Caenorhabditis vulgaris</name>
    <dbReference type="NCBI Taxonomy" id="31234"/>
    <lineage>
        <taxon>Eukaryota</taxon>
        <taxon>Metazoa</taxon>
        <taxon>Ecdysozoa</taxon>
        <taxon>Nematoda</taxon>
        <taxon>Chromadorea</taxon>
        <taxon>Rhabditida</taxon>
        <taxon>Rhabditina</taxon>
        <taxon>Rhabditomorpha</taxon>
        <taxon>Rhabditoidea</taxon>
        <taxon>Rhabditidae</taxon>
        <taxon>Peloderinae</taxon>
        <taxon>Caenorhabditis</taxon>
    </lineage>
</organism>
<evidence type="ECO:0000313" key="3">
    <source>
        <dbReference type="EMBL" id="KAF1749661.1"/>
    </source>
</evidence>
<dbReference type="CDD" id="cd18186">
    <property type="entry name" value="BTB_POZ_ZBTB_KLHL-like"/>
    <property type="match status" value="1"/>
</dbReference>
<reference evidence="3 4" key="1">
    <citation type="submission" date="2019-12" db="EMBL/GenBank/DDBJ databases">
        <title>Chromosome-level assembly of the Caenorhabditis remanei genome.</title>
        <authorList>
            <person name="Teterina A.A."/>
            <person name="Willis J.H."/>
            <person name="Phillips P.C."/>
        </authorList>
    </citation>
    <scope>NUCLEOTIDE SEQUENCE [LARGE SCALE GENOMIC DNA]</scope>
    <source>
        <strain evidence="3 4">PX506</strain>
        <tissue evidence="3">Whole organism</tissue>
    </source>
</reference>
<dbReference type="InterPro" id="IPR011333">
    <property type="entry name" value="SKP1/BTB/POZ_sf"/>
</dbReference>
<dbReference type="PROSITE" id="PS50097">
    <property type="entry name" value="BTB"/>
    <property type="match status" value="1"/>
</dbReference>
<dbReference type="Proteomes" id="UP000483820">
    <property type="component" value="Chromosome X"/>
</dbReference>
<evidence type="ECO:0000259" key="2">
    <source>
        <dbReference type="PROSITE" id="PS50097"/>
    </source>
</evidence>
<dbReference type="InterPro" id="IPR052664">
    <property type="entry name" value="BTB-MATH_domain_protein"/>
</dbReference>
<sequence>MSGSSSPAVGERAGGASPAEKKRRFAGASDFSDVVLEVCGTKFHVNKQQLARHSKFFHKKFYEEHKVDTSEPVKIFCFKEDFEELLELMYGYSNVNARNIRTIIHWASHYECEDLIKRCGDFLMEDTKITKAERFEWALRFKIDYLKKKMLAEITTIEELRSLLKMNDLESYSHEDTTTLLKMALELPRRGAAKPRKEEAHEPIQASMSRVQNNGQDKEAKRRIVPVIDIDGPEVNNAPSIRHLLNLHNNWRRED</sequence>
<dbReference type="AlphaFoldDB" id="A0A6A5G4L1"/>
<comment type="caution">
    <text evidence="3">The sequence shown here is derived from an EMBL/GenBank/DDBJ whole genome shotgun (WGS) entry which is preliminary data.</text>
</comment>
<proteinExistence type="predicted"/>
<dbReference type="Pfam" id="PF00651">
    <property type="entry name" value="BTB"/>
    <property type="match status" value="1"/>
</dbReference>
<gene>
    <name evidence="3" type="ORF">GCK72_026129</name>
</gene>
<feature type="region of interest" description="Disordered" evidence="1">
    <location>
        <begin position="1"/>
        <end position="21"/>
    </location>
</feature>
<dbReference type="PANTHER" id="PTHR22743">
    <property type="entry name" value="MEPRIN/TRAF-LIKE MATH FAMILY-C.ELEGANS"/>
    <property type="match status" value="1"/>
</dbReference>
<dbReference type="GeneID" id="9813744"/>
<evidence type="ECO:0000313" key="4">
    <source>
        <dbReference type="Proteomes" id="UP000483820"/>
    </source>
</evidence>
<dbReference type="Gene3D" id="3.30.710.10">
    <property type="entry name" value="Potassium Channel Kv1.1, Chain A"/>
    <property type="match status" value="1"/>
</dbReference>
<evidence type="ECO:0000256" key="1">
    <source>
        <dbReference type="SAM" id="MobiDB-lite"/>
    </source>
</evidence>
<accession>A0A6A5G4L1</accession>
<dbReference type="SUPFAM" id="SSF54695">
    <property type="entry name" value="POZ domain"/>
    <property type="match status" value="1"/>
</dbReference>